<keyword evidence="2" id="KW-1185">Reference proteome</keyword>
<evidence type="ECO:0000313" key="2">
    <source>
        <dbReference type="Proteomes" id="UP001152300"/>
    </source>
</evidence>
<accession>A0A9X0AWA7</accession>
<evidence type="ECO:0000313" key="1">
    <source>
        <dbReference type="EMBL" id="KAJ8070124.1"/>
    </source>
</evidence>
<dbReference type="AlphaFoldDB" id="A0A9X0AWA7"/>
<gene>
    <name evidence="1" type="ORF">OCU04_000517</name>
</gene>
<comment type="caution">
    <text evidence="1">The sequence shown here is derived from an EMBL/GenBank/DDBJ whole genome shotgun (WGS) entry which is preliminary data.</text>
</comment>
<name>A0A9X0AWA7_9HELO</name>
<proteinExistence type="predicted"/>
<dbReference type="Gene3D" id="3.40.50.720">
    <property type="entry name" value="NAD(P)-binding Rossmann-like Domain"/>
    <property type="match status" value="1"/>
</dbReference>
<dbReference type="Gene3D" id="3.90.180.10">
    <property type="entry name" value="Medium-chain alcohol dehydrogenases, catalytic domain"/>
    <property type="match status" value="1"/>
</dbReference>
<organism evidence="1 2">
    <name type="scientific">Sclerotinia nivalis</name>
    <dbReference type="NCBI Taxonomy" id="352851"/>
    <lineage>
        <taxon>Eukaryota</taxon>
        <taxon>Fungi</taxon>
        <taxon>Dikarya</taxon>
        <taxon>Ascomycota</taxon>
        <taxon>Pezizomycotina</taxon>
        <taxon>Leotiomycetes</taxon>
        <taxon>Helotiales</taxon>
        <taxon>Sclerotiniaceae</taxon>
        <taxon>Sclerotinia</taxon>
    </lineage>
</organism>
<protein>
    <recommendedName>
        <fullName evidence="3">Alcohol dehydrogenase</fullName>
    </recommendedName>
</protein>
<dbReference type="Proteomes" id="UP001152300">
    <property type="component" value="Unassembled WGS sequence"/>
</dbReference>
<dbReference type="EMBL" id="JAPEIS010000001">
    <property type="protein sequence ID" value="KAJ8070124.1"/>
    <property type="molecule type" value="Genomic_DNA"/>
</dbReference>
<reference evidence="1" key="1">
    <citation type="submission" date="2022-11" db="EMBL/GenBank/DDBJ databases">
        <title>Genome Resource of Sclerotinia nivalis Strain SnTB1, a Plant Pathogen Isolated from American Ginseng.</title>
        <authorList>
            <person name="Fan S."/>
        </authorList>
    </citation>
    <scope>NUCLEOTIDE SEQUENCE</scope>
    <source>
        <strain evidence="1">SnTB1</strain>
    </source>
</reference>
<dbReference type="OrthoDB" id="1284551at2759"/>
<sequence length="87" mass="9611">MNKVPLKQAKIIGYRFGETDGLNPEATLQVWNGLNEMLKTGLVKPIVFGHKYNGLESVVKALEDLSARKVWGKEVVMVEGVEEGAKL</sequence>
<evidence type="ECO:0008006" key="3">
    <source>
        <dbReference type="Google" id="ProtNLM"/>
    </source>
</evidence>